<protein>
    <recommendedName>
        <fullName evidence="4">KN homeodomain domain-containing protein</fullName>
    </recommendedName>
</protein>
<evidence type="ECO:0000256" key="3">
    <source>
        <dbReference type="ARBA" id="ARBA00023242"/>
    </source>
</evidence>
<evidence type="ECO:0000313" key="6">
    <source>
        <dbReference type="Proteomes" id="UP001266305"/>
    </source>
</evidence>
<evidence type="ECO:0000259" key="4">
    <source>
        <dbReference type="Pfam" id="PF05920"/>
    </source>
</evidence>
<keyword evidence="2" id="KW-0371">Homeobox</keyword>
<dbReference type="CDD" id="cd00086">
    <property type="entry name" value="homeodomain"/>
    <property type="match status" value="1"/>
</dbReference>
<dbReference type="InterPro" id="IPR008422">
    <property type="entry name" value="KN_HD"/>
</dbReference>
<dbReference type="InterPro" id="IPR001356">
    <property type="entry name" value="HD"/>
</dbReference>
<keyword evidence="3" id="KW-0539">Nucleus</keyword>
<comment type="caution">
    <text evidence="5">The sequence shown here is derived from an EMBL/GenBank/DDBJ whole genome shotgun (WGS) entry which is preliminary data.</text>
</comment>
<dbReference type="Pfam" id="PF05920">
    <property type="entry name" value="Homeobox_KN"/>
    <property type="match status" value="1"/>
</dbReference>
<keyword evidence="6" id="KW-1185">Reference proteome</keyword>
<keyword evidence="1" id="KW-0238">DNA-binding</keyword>
<sequence>MCPALTSLHLSFQHPYPTEDEKRQIAAQTNLTLLQKTHTHLSTQPTCTAETERIACTRGLEASGHLVYLTPM</sequence>
<feature type="domain" description="KN homeodomain" evidence="4">
    <location>
        <begin position="12"/>
        <end position="35"/>
    </location>
</feature>
<name>A0ABQ9URK4_SAGOE</name>
<gene>
    <name evidence="5" type="ORF">P7K49_021058</name>
</gene>
<dbReference type="Proteomes" id="UP001266305">
    <property type="component" value="Unassembled WGS sequence"/>
</dbReference>
<evidence type="ECO:0000313" key="5">
    <source>
        <dbReference type="EMBL" id="KAK2099710.1"/>
    </source>
</evidence>
<accession>A0ABQ9URK4</accession>
<evidence type="ECO:0000256" key="1">
    <source>
        <dbReference type="ARBA" id="ARBA00023125"/>
    </source>
</evidence>
<organism evidence="5 6">
    <name type="scientific">Saguinus oedipus</name>
    <name type="common">Cotton-top tamarin</name>
    <name type="synonym">Oedipomidas oedipus</name>
    <dbReference type="NCBI Taxonomy" id="9490"/>
    <lineage>
        <taxon>Eukaryota</taxon>
        <taxon>Metazoa</taxon>
        <taxon>Chordata</taxon>
        <taxon>Craniata</taxon>
        <taxon>Vertebrata</taxon>
        <taxon>Euteleostomi</taxon>
        <taxon>Mammalia</taxon>
        <taxon>Eutheria</taxon>
        <taxon>Euarchontoglires</taxon>
        <taxon>Primates</taxon>
        <taxon>Haplorrhini</taxon>
        <taxon>Platyrrhini</taxon>
        <taxon>Cebidae</taxon>
        <taxon>Callitrichinae</taxon>
        <taxon>Saguinus</taxon>
    </lineage>
</organism>
<evidence type="ECO:0000256" key="2">
    <source>
        <dbReference type="ARBA" id="ARBA00023155"/>
    </source>
</evidence>
<proteinExistence type="predicted"/>
<dbReference type="Gene3D" id="1.10.10.60">
    <property type="entry name" value="Homeodomain-like"/>
    <property type="match status" value="1"/>
</dbReference>
<dbReference type="EMBL" id="JASSZA010000010">
    <property type="protein sequence ID" value="KAK2099710.1"/>
    <property type="molecule type" value="Genomic_DNA"/>
</dbReference>
<reference evidence="5 6" key="1">
    <citation type="submission" date="2023-05" db="EMBL/GenBank/DDBJ databases">
        <title>B98-5 Cell Line De Novo Hybrid Assembly: An Optical Mapping Approach.</title>
        <authorList>
            <person name="Kananen K."/>
            <person name="Auerbach J.A."/>
            <person name="Kautto E."/>
            <person name="Blachly J.S."/>
        </authorList>
    </citation>
    <scope>NUCLEOTIDE SEQUENCE [LARGE SCALE GENOMIC DNA]</scope>
    <source>
        <strain evidence="5">B95-8</strain>
        <tissue evidence="5">Cell line</tissue>
    </source>
</reference>